<proteinExistence type="predicted"/>
<reference evidence="2" key="1">
    <citation type="submission" date="2014-09" db="EMBL/GenBank/DDBJ databases">
        <authorList>
            <person name="Magalhaes I.L.F."/>
            <person name="Oliveira U."/>
            <person name="Santos F.R."/>
            <person name="Vidigal T.H.D.A."/>
            <person name="Brescovit A.D."/>
            <person name="Santos A.J."/>
        </authorList>
    </citation>
    <scope>NUCLEOTIDE SEQUENCE</scope>
    <source>
        <tissue evidence="2">Shoot tissue taken approximately 20 cm above the soil surface</tissue>
    </source>
</reference>
<sequence length="43" mass="4877">MLVAMMPKVPPHHSTSRSLPDAQGICLNPCQRLPDERRNRPLI</sequence>
<organism evidence="2">
    <name type="scientific">Arundo donax</name>
    <name type="common">Giant reed</name>
    <name type="synonym">Donax arundinaceus</name>
    <dbReference type="NCBI Taxonomy" id="35708"/>
    <lineage>
        <taxon>Eukaryota</taxon>
        <taxon>Viridiplantae</taxon>
        <taxon>Streptophyta</taxon>
        <taxon>Embryophyta</taxon>
        <taxon>Tracheophyta</taxon>
        <taxon>Spermatophyta</taxon>
        <taxon>Magnoliopsida</taxon>
        <taxon>Liliopsida</taxon>
        <taxon>Poales</taxon>
        <taxon>Poaceae</taxon>
        <taxon>PACMAD clade</taxon>
        <taxon>Arundinoideae</taxon>
        <taxon>Arundineae</taxon>
        <taxon>Arundo</taxon>
    </lineage>
</organism>
<protein>
    <submittedName>
        <fullName evidence="2">Uncharacterized protein</fullName>
    </submittedName>
</protein>
<dbReference type="EMBL" id="GBRH01165559">
    <property type="protein sequence ID" value="JAE32337.1"/>
    <property type="molecule type" value="Transcribed_RNA"/>
</dbReference>
<dbReference type="AlphaFoldDB" id="A0A0A9H6G4"/>
<evidence type="ECO:0000313" key="2">
    <source>
        <dbReference type="EMBL" id="JAE32337.1"/>
    </source>
</evidence>
<accession>A0A0A9H6G4</accession>
<name>A0A0A9H6G4_ARUDO</name>
<feature type="region of interest" description="Disordered" evidence="1">
    <location>
        <begin position="1"/>
        <end position="24"/>
    </location>
</feature>
<reference evidence="2" key="2">
    <citation type="journal article" date="2015" name="Data Brief">
        <title>Shoot transcriptome of the giant reed, Arundo donax.</title>
        <authorList>
            <person name="Barrero R.A."/>
            <person name="Guerrero F.D."/>
            <person name="Moolhuijzen P."/>
            <person name="Goolsby J.A."/>
            <person name="Tidwell J."/>
            <person name="Bellgard S.E."/>
            <person name="Bellgard M.I."/>
        </authorList>
    </citation>
    <scope>NUCLEOTIDE SEQUENCE</scope>
    <source>
        <tissue evidence="2">Shoot tissue taken approximately 20 cm above the soil surface</tissue>
    </source>
</reference>
<evidence type="ECO:0000256" key="1">
    <source>
        <dbReference type="SAM" id="MobiDB-lite"/>
    </source>
</evidence>